<keyword evidence="2" id="KW-1185">Reference proteome</keyword>
<proteinExistence type="predicted"/>
<sequence>MHFYCSEFICSQQQTAVNVNRLDVSLHPQIKWLFEASNEFKSQSLNGKLRAISIFVIRRQQLRLKKDDDNNNNWKQQQRKATATASLFTNWPTAGGKQPAKYFYFLALETYKSPVYASVPRSAPVCLSDFDMAVAKVPGSCQICFRFSQKIGCDFEKPNLLQSKLFIV</sequence>
<gene>
    <name evidence="1" type="ORF">CCAP1982_LOCUS1878</name>
</gene>
<name>A0A811U4A1_CERCA</name>
<dbReference type="EMBL" id="CAJHJT010000001">
    <property type="protein sequence ID" value="CAD6993046.1"/>
    <property type="molecule type" value="Genomic_DNA"/>
</dbReference>
<dbReference type="AlphaFoldDB" id="A0A811U4A1"/>
<accession>A0A811U4A1</accession>
<organism evidence="1 2">
    <name type="scientific">Ceratitis capitata</name>
    <name type="common">Mediterranean fruit fly</name>
    <name type="synonym">Tephritis capitata</name>
    <dbReference type="NCBI Taxonomy" id="7213"/>
    <lineage>
        <taxon>Eukaryota</taxon>
        <taxon>Metazoa</taxon>
        <taxon>Ecdysozoa</taxon>
        <taxon>Arthropoda</taxon>
        <taxon>Hexapoda</taxon>
        <taxon>Insecta</taxon>
        <taxon>Pterygota</taxon>
        <taxon>Neoptera</taxon>
        <taxon>Endopterygota</taxon>
        <taxon>Diptera</taxon>
        <taxon>Brachycera</taxon>
        <taxon>Muscomorpha</taxon>
        <taxon>Tephritoidea</taxon>
        <taxon>Tephritidae</taxon>
        <taxon>Ceratitis</taxon>
        <taxon>Ceratitis</taxon>
    </lineage>
</organism>
<reference evidence="1" key="1">
    <citation type="submission" date="2020-11" db="EMBL/GenBank/DDBJ databases">
        <authorList>
            <person name="Whitehead M."/>
        </authorList>
    </citation>
    <scope>NUCLEOTIDE SEQUENCE</scope>
    <source>
        <strain evidence="1">EGII</strain>
    </source>
</reference>
<evidence type="ECO:0000313" key="1">
    <source>
        <dbReference type="EMBL" id="CAD6993046.1"/>
    </source>
</evidence>
<dbReference type="Proteomes" id="UP000606786">
    <property type="component" value="Unassembled WGS sequence"/>
</dbReference>
<protein>
    <submittedName>
        <fullName evidence="1">(Mediterranean fruit fly) hypothetical protein</fullName>
    </submittedName>
</protein>
<evidence type="ECO:0000313" key="2">
    <source>
        <dbReference type="Proteomes" id="UP000606786"/>
    </source>
</evidence>
<comment type="caution">
    <text evidence="1">The sequence shown here is derived from an EMBL/GenBank/DDBJ whole genome shotgun (WGS) entry which is preliminary data.</text>
</comment>